<accession>A0ACB8TMU5</accession>
<evidence type="ECO:0000313" key="1">
    <source>
        <dbReference type="EMBL" id="KAI0083337.1"/>
    </source>
</evidence>
<name>A0ACB8TMU5_9APHY</name>
<comment type="caution">
    <text evidence="1">The sequence shown here is derived from an EMBL/GenBank/DDBJ whole genome shotgun (WGS) entry which is preliminary data.</text>
</comment>
<keyword evidence="2" id="KW-1185">Reference proteome</keyword>
<gene>
    <name evidence="1" type="ORF">BDY19DRAFT_979214</name>
</gene>
<reference evidence="1" key="1">
    <citation type="journal article" date="2021" name="Environ. Microbiol.">
        <title>Gene family expansions and transcriptome signatures uncover fungal adaptations to wood decay.</title>
        <authorList>
            <person name="Hage H."/>
            <person name="Miyauchi S."/>
            <person name="Viragh M."/>
            <person name="Drula E."/>
            <person name="Min B."/>
            <person name="Chaduli D."/>
            <person name="Navarro D."/>
            <person name="Favel A."/>
            <person name="Norest M."/>
            <person name="Lesage-Meessen L."/>
            <person name="Balint B."/>
            <person name="Merenyi Z."/>
            <person name="de Eugenio L."/>
            <person name="Morin E."/>
            <person name="Martinez A.T."/>
            <person name="Baldrian P."/>
            <person name="Stursova M."/>
            <person name="Martinez M.J."/>
            <person name="Novotny C."/>
            <person name="Magnuson J.K."/>
            <person name="Spatafora J.W."/>
            <person name="Maurice S."/>
            <person name="Pangilinan J."/>
            <person name="Andreopoulos W."/>
            <person name="LaButti K."/>
            <person name="Hundley H."/>
            <person name="Na H."/>
            <person name="Kuo A."/>
            <person name="Barry K."/>
            <person name="Lipzen A."/>
            <person name="Henrissat B."/>
            <person name="Riley R."/>
            <person name="Ahrendt S."/>
            <person name="Nagy L.G."/>
            <person name="Grigoriev I.V."/>
            <person name="Martin F."/>
            <person name="Rosso M.N."/>
        </authorList>
    </citation>
    <scope>NUCLEOTIDE SEQUENCE</scope>
    <source>
        <strain evidence="1">CBS 384.51</strain>
    </source>
</reference>
<evidence type="ECO:0000313" key="2">
    <source>
        <dbReference type="Proteomes" id="UP001055072"/>
    </source>
</evidence>
<dbReference type="EMBL" id="MU274972">
    <property type="protein sequence ID" value="KAI0083337.1"/>
    <property type="molecule type" value="Genomic_DNA"/>
</dbReference>
<proteinExistence type="predicted"/>
<dbReference type="Proteomes" id="UP001055072">
    <property type="component" value="Unassembled WGS sequence"/>
</dbReference>
<protein>
    <submittedName>
        <fullName evidence="1">Uncharacterized protein</fullName>
    </submittedName>
</protein>
<sequence length="112" mass="12439">MLSVFGLCMIAGLLVPAGFCTLPVRAYSVMLFDRGGQAIFVARERMLVIFLSLATRLVLVTQDRRLNKWVEVEPLQETGKESRYVTGNGHADLYTAHPDSFGVVMVVDVHLL</sequence>
<organism evidence="1 2">
    <name type="scientific">Irpex rosettiformis</name>
    <dbReference type="NCBI Taxonomy" id="378272"/>
    <lineage>
        <taxon>Eukaryota</taxon>
        <taxon>Fungi</taxon>
        <taxon>Dikarya</taxon>
        <taxon>Basidiomycota</taxon>
        <taxon>Agaricomycotina</taxon>
        <taxon>Agaricomycetes</taxon>
        <taxon>Polyporales</taxon>
        <taxon>Irpicaceae</taxon>
        <taxon>Irpex</taxon>
    </lineage>
</organism>